<evidence type="ECO:0000313" key="2">
    <source>
        <dbReference type="EMBL" id="CAB4987896.1"/>
    </source>
</evidence>
<dbReference type="EMBL" id="CAFBOG010000147">
    <property type="protein sequence ID" value="CAB4987896.1"/>
    <property type="molecule type" value="Genomic_DNA"/>
</dbReference>
<dbReference type="EMBL" id="CAFBPW010000315">
    <property type="protein sequence ID" value="CAB5041163.1"/>
    <property type="molecule type" value="Genomic_DNA"/>
</dbReference>
<dbReference type="EMBL" id="CAEZXS010000132">
    <property type="protein sequence ID" value="CAB4704596.1"/>
    <property type="molecule type" value="Genomic_DNA"/>
</dbReference>
<proteinExistence type="predicted"/>
<organism evidence="1">
    <name type="scientific">freshwater metagenome</name>
    <dbReference type="NCBI Taxonomy" id="449393"/>
    <lineage>
        <taxon>unclassified sequences</taxon>
        <taxon>metagenomes</taxon>
        <taxon>ecological metagenomes</taxon>
    </lineage>
</organism>
<dbReference type="InterPro" id="IPR012340">
    <property type="entry name" value="NA-bd_OB-fold"/>
</dbReference>
<reference evidence="1" key="1">
    <citation type="submission" date="2020-05" db="EMBL/GenBank/DDBJ databases">
        <authorList>
            <person name="Chiriac C."/>
            <person name="Salcher M."/>
            <person name="Ghai R."/>
            <person name="Kavagutti S V."/>
        </authorList>
    </citation>
    <scope>NUCLEOTIDE SEQUENCE</scope>
</reference>
<dbReference type="SUPFAM" id="SSF50249">
    <property type="entry name" value="Nucleic acid-binding proteins"/>
    <property type="match status" value="1"/>
</dbReference>
<accession>A0A6J6Q1D3</accession>
<sequence>MATRATQSGTVQSFDEFVGLGTVVDAQGTAFNFHCTAIADGSRNIAVGTAVTFVLKQGTLGRVEAVQITS</sequence>
<evidence type="ECO:0000313" key="1">
    <source>
        <dbReference type="EMBL" id="CAB4704596.1"/>
    </source>
</evidence>
<protein>
    <submittedName>
        <fullName evidence="1">Unannotated protein</fullName>
    </submittedName>
</protein>
<evidence type="ECO:0000313" key="3">
    <source>
        <dbReference type="EMBL" id="CAB5041163.1"/>
    </source>
</evidence>
<name>A0A6J6Q1D3_9ZZZZ</name>
<dbReference type="Gene3D" id="2.40.50.140">
    <property type="entry name" value="Nucleic acid-binding proteins"/>
    <property type="match status" value="1"/>
</dbReference>
<dbReference type="AlphaFoldDB" id="A0A6J6Q1D3"/>
<gene>
    <name evidence="1" type="ORF">UFOPK2582_01108</name>
    <name evidence="2" type="ORF">UFOPK3914_01433</name>
    <name evidence="3" type="ORF">UFOPK4173_01926</name>
</gene>